<evidence type="ECO:0000259" key="3">
    <source>
        <dbReference type="Pfam" id="PF13205"/>
    </source>
</evidence>
<dbReference type="PROSITE" id="PS51257">
    <property type="entry name" value="PROKAR_LIPOPROTEIN"/>
    <property type="match status" value="1"/>
</dbReference>
<dbReference type="Proteomes" id="UP000295260">
    <property type="component" value="Unassembled WGS sequence"/>
</dbReference>
<feature type="domain" description="SbsA Ig-like" evidence="3">
    <location>
        <begin position="32"/>
        <end position="133"/>
    </location>
</feature>
<proteinExistence type="predicted"/>
<keyword evidence="5" id="KW-1185">Reference proteome</keyword>
<dbReference type="Pfam" id="PF13205">
    <property type="entry name" value="Big_5"/>
    <property type="match status" value="1"/>
</dbReference>
<evidence type="ECO:0000313" key="5">
    <source>
        <dbReference type="Proteomes" id="UP000295260"/>
    </source>
</evidence>
<reference evidence="4 5" key="1">
    <citation type="submission" date="2019-03" db="EMBL/GenBank/DDBJ databases">
        <title>Genomic Encyclopedia of Archaeal and Bacterial Type Strains, Phase II (KMG-II): from individual species to whole genera.</title>
        <authorList>
            <person name="Goeker M."/>
        </authorList>
    </citation>
    <scope>NUCLEOTIDE SEQUENCE [LARGE SCALE GENOMIC DNA]</scope>
    <source>
        <strain evidence="4 5">DSM 25687</strain>
    </source>
</reference>
<comment type="caution">
    <text evidence="4">The sequence shown here is derived from an EMBL/GenBank/DDBJ whole genome shotgun (WGS) entry which is preliminary data.</text>
</comment>
<name>A0A4R6QBR6_9FLAO</name>
<feature type="chain" id="PRO_5020388757" evidence="2">
    <location>
        <begin position="24"/>
        <end position="533"/>
    </location>
</feature>
<dbReference type="OrthoDB" id="9809989at2"/>
<evidence type="ECO:0000256" key="1">
    <source>
        <dbReference type="ARBA" id="ARBA00022729"/>
    </source>
</evidence>
<keyword evidence="1 2" id="KW-0732">Signal</keyword>
<evidence type="ECO:0000313" key="4">
    <source>
        <dbReference type="EMBL" id="TDP60184.1"/>
    </source>
</evidence>
<organism evidence="4 5">
    <name type="scientific">Flavobacterium dankookense</name>
    <dbReference type="NCBI Taxonomy" id="706186"/>
    <lineage>
        <taxon>Bacteria</taxon>
        <taxon>Pseudomonadati</taxon>
        <taxon>Bacteroidota</taxon>
        <taxon>Flavobacteriia</taxon>
        <taxon>Flavobacteriales</taxon>
        <taxon>Flavobacteriaceae</taxon>
        <taxon>Flavobacterium</taxon>
    </lineage>
</organism>
<evidence type="ECO:0000256" key="2">
    <source>
        <dbReference type="SAM" id="SignalP"/>
    </source>
</evidence>
<dbReference type="EMBL" id="SNXR01000012">
    <property type="protein sequence ID" value="TDP60184.1"/>
    <property type="molecule type" value="Genomic_DNA"/>
</dbReference>
<dbReference type="InterPro" id="IPR032812">
    <property type="entry name" value="SbsA_Ig"/>
</dbReference>
<sequence length="533" mass="60886">MLKNSLRFLLFFSLLLTVGCAKRGNITGGDKDTIAPVLTASFPKNLSTNFTAKEIVLNFDEYVKLKNINKQLIVSPPLKYQPEILPTNASKKITIKIKDTLQPNTTYSLNFGQSIEDNNEGNPYSQFKYVFSTGSHIDSLKLNVKVKDALEKKTDNFVSVMLYEINEKYNDSTIYKETPRYITNTLDSLQIVTIDNIKAGKYLLVALKDNGNNKYNPKSDKIGFQKQYITIPNDTIFEVEMFKEVLPFKALKPSQASGNRILVGYEGKPKGAKVSVKNGETEIPSIVTQFPKKDSIQVWFKPMKADSLLVSVEKENFKKEFWTKIKNQKNDSLKISAVFKAGMPLRERYVLDSSTPLVSFDKTKISIINKDSVAVNFTTEYDEFEQKLFLDFKLEPSEKYIINALPGAMTDFFDNVNDTLSYKLSTRNVTDYGNLRVTLKNVNRYPVILQLTDKDGKIKATAITENNPIVEFFALEPSKFTLRAIYDDNKNSVWDTGNFLEKRQSEEVIYLQEEFPINANWDWEQDFDLGIKN</sequence>
<protein>
    <submittedName>
        <fullName evidence="4">Ig-like domain-containing protein</fullName>
    </submittedName>
</protein>
<dbReference type="AlphaFoldDB" id="A0A4R6QBR6"/>
<gene>
    <name evidence="4" type="ORF">BC748_1164</name>
</gene>
<accession>A0A4R6QBR6</accession>
<feature type="signal peptide" evidence="2">
    <location>
        <begin position="1"/>
        <end position="23"/>
    </location>
</feature>